<protein>
    <recommendedName>
        <fullName evidence="1">FAD-binding domain-containing protein</fullName>
    </recommendedName>
</protein>
<evidence type="ECO:0000313" key="2">
    <source>
        <dbReference type="EMBL" id="SVB24903.1"/>
    </source>
</evidence>
<evidence type="ECO:0000259" key="1">
    <source>
        <dbReference type="Pfam" id="PF01494"/>
    </source>
</evidence>
<dbReference type="AlphaFoldDB" id="A0A382CHQ2"/>
<dbReference type="Gene3D" id="3.50.50.60">
    <property type="entry name" value="FAD/NAD(P)-binding domain"/>
    <property type="match status" value="1"/>
</dbReference>
<dbReference type="InterPro" id="IPR050407">
    <property type="entry name" value="Geranylgeranyl_reductase"/>
</dbReference>
<reference evidence="2" key="1">
    <citation type="submission" date="2018-05" db="EMBL/GenBank/DDBJ databases">
        <authorList>
            <person name="Lanie J.A."/>
            <person name="Ng W.-L."/>
            <person name="Kazmierczak K.M."/>
            <person name="Andrzejewski T.M."/>
            <person name="Davidsen T.M."/>
            <person name="Wayne K.J."/>
            <person name="Tettelin H."/>
            <person name="Glass J.I."/>
            <person name="Rusch D."/>
            <person name="Podicherti R."/>
            <person name="Tsui H.-C.T."/>
            <person name="Winkler M.E."/>
        </authorList>
    </citation>
    <scope>NUCLEOTIDE SEQUENCE</scope>
</reference>
<dbReference type="Pfam" id="PF01494">
    <property type="entry name" value="FAD_binding_3"/>
    <property type="match status" value="1"/>
</dbReference>
<dbReference type="InterPro" id="IPR002938">
    <property type="entry name" value="FAD-bd"/>
</dbReference>
<dbReference type="PANTHER" id="PTHR42685:SF22">
    <property type="entry name" value="CONDITIONED MEDIUM FACTOR RECEPTOR 1"/>
    <property type="match status" value="1"/>
</dbReference>
<feature type="non-terminal residue" evidence="2">
    <location>
        <position position="1"/>
    </location>
</feature>
<feature type="domain" description="FAD-binding" evidence="1">
    <location>
        <begin position="1"/>
        <end position="302"/>
    </location>
</feature>
<dbReference type="SUPFAM" id="SSF51905">
    <property type="entry name" value="FAD/NAD(P)-binding domain"/>
    <property type="match status" value="1"/>
</dbReference>
<proteinExistence type="predicted"/>
<dbReference type="GO" id="GO:0016628">
    <property type="term" value="F:oxidoreductase activity, acting on the CH-CH group of donors, NAD or NADP as acceptor"/>
    <property type="evidence" value="ECO:0007669"/>
    <property type="project" value="InterPro"/>
</dbReference>
<dbReference type="PANTHER" id="PTHR42685">
    <property type="entry name" value="GERANYLGERANYL DIPHOSPHATE REDUCTASE"/>
    <property type="match status" value="1"/>
</dbReference>
<dbReference type="NCBIfam" id="TIGR02032">
    <property type="entry name" value="GG-red-SF"/>
    <property type="match status" value="1"/>
</dbReference>
<organism evidence="2">
    <name type="scientific">marine metagenome</name>
    <dbReference type="NCBI Taxonomy" id="408172"/>
    <lineage>
        <taxon>unclassified sequences</taxon>
        <taxon>metagenomes</taxon>
        <taxon>ecological metagenomes</taxon>
    </lineage>
</organism>
<dbReference type="InterPro" id="IPR011777">
    <property type="entry name" value="Geranylgeranyl_Rdtase_fam"/>
</dbReference>
<dbReference type="EMBL" id="UINC01034290">
    <property type="protein sequence ID" value="SVB24903.1"/>
    <property type="molecule type" value="Genomic_DNA"/>
</dbReference>
<dbReference type="InterPro" id="IPR036188">
    <property type="entry name" value="FAD/NAD-bd_sf"/>
</dbReference>
<dbReference type="GO" id="GO:0071949">
    <property type="term" value="F:FAD binding"/>
    <property type="evidence" value="ECO:0007669"/>
    <property type="project" value="InterPro"/>
</dbReference>
<accession>A0A382CHQ2</accession>
<sequence>GPAGTTAALYAHRHGLRTLLVDKAAFPRDKVCGDALSGKCVRVMRDLDLLDGVKDLDGTFIRRIIFSGPKHTDFELQLNNESSSSYKTQGFVIPRRTFDDFLLTEAKKVTRVMDEYSVVDLLMDNGRVVGIKGKPKNGPQEEIQARLIFGADGPNSIVARKTGLYNMDMEHTAVAIRCYYEGIKDLTDQIELHYIKEMNPGYFWIFPAGGDRANIGLALTKDDVKKEKKNLVRLLDVVIRSDHFRERFANAKRLERPVGWNLPLGSIHRNNHGDGFLLLGDAAGLIDPFTGEGIGNAMVSGMVAAEIAAEAKVADDHTSEFLGQYDKRLWQRIGSELRVSTKLQRLARSRFLLNFVIDRASRNEEIRNTMLGMVVNEIPKKQLSNPLFYLKILFA</sequence>
<gene>
    <name evidence="2" type="ORF">METZ01_LOCUS177757</name>
</gene>
<name>A0A382CHQ2_9ZZZZ</name>